<organism evidence="1 2">
    <name type="scientific">Caldanaerobius fijiensis DSM 17918</name>
    <dbReference type="NCBI Taxonomy" id="1121256"/>
    <lineage>
        <taxon>Bacteria</taxon>
        <taxon>Bacillati</taxon>
        <taxon>Bacillota</taxon>
        <taxon>Clostridia</taxon>
        <taxon>Thermoanaerobacterales</taxon>
        <taxon>Thermoanaerobacteraceae</taxon>
        <taxon>Caldanaerobius</taxon>
    </lineage>
</organism>
<dbReference type="EMBL" id="FQVH01000001">
    <property type="protein sequence ID" value="SHE30135.1"/>
    <property type="molecule type" value="Genomic_DNA"/>
</dbReference>
<dbReference type="STRING" id="1121256.SAMN02746089_00019"/>
<gene>
    <name evidence="1" type="ORF">SAMN02746089_00019</name>
</gene>
<proteinExistence type="predicted"/>
<evidence type="ECO:0000313" key="1">
    <source>
        <dbReference type="EMBL" id="SHE30135.1"/>
    </source>
</evidence>
<accession>A0A1M4SDA1</accession>
<dbReference type="AlphaFoldDB" id="A0A1M4SDA1"/>
<keyword evidence="2" id="KW-1185">Reference proteome</keyword>
<reference evidence="1 2" key="1">
    <citation type="submission" date="2016-11" db="EMBL/GenBank/DDBJ databases">
        <authorList>
            <person name="Jaros S."/>
            <person name="Januszkiewicz K."/>
            <person name="Wedrychowicz H."/>
        </authorList>
    </citation>
    <scope>NUCLEOTIDE SEQUENCE [LARGE SCALE GENOMIC DNA]</scope>
    <source>
        <strain evidence="1 2">DSM 17918</strain>
    </source>
</reference>
<evidence type="ECO:0008006" key="3">
    <source>
        <dbReference type="Google" id="ProtNLM"/>
    </source>
</evidence>
<sequence>MNELLWQLFKKTGDIRVFILYKNLEKIYYYKLKEKGFHQKAKL</sequence>
<protein>
    <recommendedName>
        <fullName evidence="3">YqzL-like protein</fullName>
    </recommendedName>
</protein>
<name>A0A1M4SDA1_9THEO</name>
<dbReference type="RefSeq" id="WP_268761521.1">
    <property type="nucleotide sequence ID" value="NZ_FQVH01000001.1"/>
</dbReference>
<evidence type="ECO:0000313" key="2">
    <source>
        <dbReference type="Proteomes" id="UP000184088"/>
    </source>
</evidence>
<dbReference type="Proteomes" id="UP000184088">
    <property type="component" value="Unassembled WGS sequence"/>
</dbReference>